<dbReference type="KEGG" id="slan:GV829_02950"/>
<accession>A0A6M4AT87</accession>
<dbReference type="InterPro" id="IPR019660">
    <property type="entry name" value="Put_sensory_transdc_reg_YbjN"/>
</dbReference>
<evidence type="ECO:0000313" key="1">
    <source>
        <dbReference type="EMBL" id="QJQ31532.1"/>
    </source>
</evidence>
<dbReference type="RefSeq" id="WP_169943752.1">
    <property type="nucleotide sequence ID" value="NZ_CP053015.1"/>
</dbReference>
<dbReference type="CDD" id="cd17033">
    <property type="entry name" value="DR1245-like"/>
    <property type="match status" value="1"/>
</dbReference>
<protein>
    <submittedName>
        <fullName evidence="1">YbjN domain-containing protein</fullName>
    </submittedName>
</protein>
<proteinExistence type="predicted"/>
<name>A0A6M4AT87_9SPHN</name>
<organism evidence="1 2">
    <name type="scientific">Sphingomonas lacunae</name>
    <dbReference type="NCBI Taxonomy" id="2698828"/>
    <lineage>
        <taxon>Bacteria</taxon>
        <taxon>Pseudomonadati</taxon>
        <taxon>Pseudomonadota</taxon>
        <taxon>Alphaproteobacteria</taxon>
        <taxon>Sphingomonadales</taxon>
        <taxon>Sphingomonadaceae</taxon>
        <taxon>Sphingomonas</taxon>
    </lineage>
</organism>
<dbReference type="Proteomes" id="UP000503018">
    <property type="component" value="Chromosome"/>
</dbReference>
<keyword evidence="2" id="KW-1185">Reference proteome</keyword>
<dbReference type="AlphaFoldDB" id="A0A6M4AT87"/>
<dbReference type="Pfam" id="PF10722">
    <property type="entry name" value="YbjN"/>
    <property type="match status" value="1"/>
</dbReference>
<dbReference type="EMBL" id="CP053015">
    <property type="protein sequence ID" value="QJQ31532.1"/>
    <property type="molecule type" value="Genomic_DNA"/>
</dbReference>
<sequence length="167" mass="18900">MSSDHFGDEDDGSEPIDTLARYCEAHGWPHEPVGEDEIVTQVQGSWTNYELRGVWRAEDRVLQLLLFPEIKIVEDRRGAMFEALSLINEQLWMGHFEHWSASGMILYRHATLLSQDGGLPLEMADTLVQSAIDECERFYPVFQFVMWGGKSPSEAIAAALIETRGEA</sequence>
<gene>
    <name evidence="1" type="ORF">GV829_02950</name>
</gene>
<reference evidence="1 2" key="1">
    <citation type="submission" date="2020-01" db="EMBL/GenBank/DDBJ databases">
        <title>Sphingomonas sp. strain CSW-10.</title>
        <authorList>
            <person name="Chen W.-M."/>
        </authorList>
    </citation>
    <scope>NUCLEOTIDE SEQUENCE [LARGE SCALE GENOMIC DNA]</scope>
    <source>
        <strain evidence="1 2">CSW-10</strain>
    </source>
</reference>
<evidence type="ECO:0000313" key="2">
    <source>
        <dbReference type="Proteomes" id="UP000503018"/>
    </source>
</evidence>